<evidence type="ECO:0000256" key="3">
    <source>
        <dbReference type="ARBA" id="ARBA00022679"/>
    </source>
</evidence>
<dbReference type="PROSITE" id="PS00374">
    <property type="entry name" value="MGMT"/>
    <property type="match status" value="1"/>
</dbReference>
<dbReference type="CDD" id="cd06445">
    <property type="entry name" value="ATase"/>
    <property type="match status" value="1"/>
</dbReference>
<evidence type="ECO:0000256" key="1">
    <source>
        <dbReference type="ARBA" id="ARBA00001286"/>
    </source>
</evidence>
<evidence type="ECO:0000256" key="5">
    <source>
        <dbReference type="ARBA" id="ARBA00023015"/>
    </source>
</evidence>
<dbReference type="NCBIfam" id="TIGR00589">
    <property type="entry name" value="ogt"/>
    <property type="match status" value="1"/>
</dbReference>
<keyword evidence="3" id="KW-0808">Transferase</keyword>
<dbReference type="EMBL" id="JALZWP010000013">
    <property type="protein sequence ID" value="MCL1629575.1"/>
    <property type="molecule type" value="Genomic_DNA"/>
</dbReference>
<sequence>MEQSYHYKLIARAIALIDAPGGTGRSLDDLAAELGMSAAHFQRVFSAWAGVSPKRYQQYLTLGHARHLLGARFSTFESAMQLGLSGQARLHDLFLRWEAMTPGDYAKRGAGLDIRYGWFDSPFGPALGMATDRGLCGLAFAEAENDPAILADMTRRWPKASYICDPGGAAPHVEAAFTHKGAAQLHMMGTPFQIKVWEALLQVPSGHVTSYGEVAKTVCSDRAARAVGTAVGRNPLGFVIPCHRVLQGSGALGGYHWGLARKRAMLGWETARRDAVAQA</sequence>
<keyword evidence="4" id="KW-0227">DNA damage</keyword>
<dbReference type="InterPro" id="IPR018060">
    <property type="entry name" value="HTH_AraC"/>
</dbReference>
<dbReference type="PROSITE" id="PS01124">
    <property type="entry name" value="HTH_ARAC_FAMILY_2"/>
    <property type="match status" value="1"/>
</dbReference>
<evidence type="ECO:0000256" key="4">
    <source>
        <dbReference type="ARBA" id="ARBA00022763"/>
    </source>
</evidence>
<keyword evidence="6" id="KW-0804">Transcription</keyword>
<dbReference type="Pfam" id="PF12833">
    <property type="entry name" value="HTH_18"/>
    <property type="match status" value="1"/>
</dbReference>
<evidence type="ECO:0000259" key="9">
    <source>
        <dbReference type="PROSITE" id="PS01124"/>
    </source>
</evidence>
<dbReference type="PANTHER" id="PTHR10815">
    <property type="entry name" value="METHYLATED-DNA--PROTEIN-CYSTEINE METHYLTRANSFERASE"/>
    <property type="match status" value="1"/>
</dbReference>
<accession>A0ABT0M5A7</accession>
<evidence type="ECO:0000256" key="2">
    <source>
        <dbReference type="ARBA" id="ARBA00022603"/>
    </source>
</evidence>
<dbReference type="Gene3D" id="3.30.160.70">
    <property type="entry name" value="Methylated DNA-protein cysteine methyltransferase domain"/>
    <property type="match status" value="1"/>
</dbReference>
<dbReference type="SMART" id="SM00342">
    <property type="entry name" value="HTH_ARAC"/>
    <property type="match status" value="1"/>
</dbReference>
<dbReference type="InterPro" id="IPR001497">
    <property type="entry name" value="MethylDNA_cys_MeTrfase_AS"/>
</dbReference>
<dbReference type="InterPro" id="IPR036388">
    <property type="entry name" value="WH-like_DNA-bd_sf"/>
</dbReference>
<dbReference type="SUPFAM" id="SSF53155">
    <property type="entry name" value="Methylated DNA-protein cysteine methyltransferase domain"/>
    <property type="match status" value="1"/>
</dbReference>
<dbReference type="Pfam" id="PF01035">
    <property type="entry name" value="DNA_binding_1"/>
    <property type="match status" value="1"/>
</dbReference>
<comment type="catalytic activity">
    <reaction evidence="8">
        <text>a 6-O-methyl-2'-deoxyguanosine in DNA + L-cysteinyl-[protein] = S-methyl-L-cysteinyl-[protein] + a 2'-deoxyguanosine in DNA</text>
        <dbReference type="Rhea" id="RHEA:24000"/>
        <dbReference type="Rhea" id="RHEA-COMP:10131"/>
        <dbReference type="Rhea" id="RHEA-COMP:10132"/>
        <dbReference type="Rhea" id="RHEA-COMP:11367"/>
        <dbReference type="Rhea" id="RHEA-COMP:11368"/>
        <dbReference type="ChEBI" id="CHEBI:29950"/>
        <dbReference type="ChEBI" id="CHEBI:82612"/>
        <dbReference type="ChEBI" id="CHEBI:85445"/>
        <dbReference type="ChEBI" id="CHEBI:85448"/>
        <dbReference type="EC" id="2.1.1.63"/>
    </reaction>
</comment>
<reference evidence="10 11" key="1">
    <citation type="submission" date="2022-05" db="EMBL/GenBank/DDBJ databases">
        <title>Seasonal and diel survey of microbial diversity of the Tyrrhenian coast.</title>
        <authorList>
            <person name="Gattoni G."/>
            <person name="Corral P."/>
        </authorList>
    </citation>
    <scope>NUCLEOTIDE SEQUENCE [LARGE SCALE GENOMIC DNA]</scope>
    <source>
        <strain evidence="10 11">V10</strain>
    </source>
</reference>
<dbReference type="InterPro" id="IPR014048">
    <property type="entry name" value="MethylDNA_cys_MeTrfase_DNA-bd"/>
</dbReference>
<dbReference type="Proteomes" id="UP001202550">
    <property type="component" value="Unassembled WGS sequence"/>
</dbReference>
<comment type="catalytic activity">
    <reaction evidence="1">
        <text>a 4-O-methyl-thymidine in DNA + L-cysteinyl-[protein] = a thymidine in DNA + S-methyl-L-cysteinyl-[protein]</text>
        <dbReference type="Rhea" id="RHEA:53428"/>
        <dbReference type="Rhea" id="RHEA-COMP:10131"/>
        <dbReference type="Rhea" id="RHEA-COMP:10132"/>
        <dbReference type="Rhea" id="RHEA-COMP:13555"/>
        <dbReference type="Rhea" id="RHEA-COMP:13556"/>
        <dbReference type="ChEBI" id="CHEBI:29950"/>
        <dbReference type="ChEBI" id="CHEBI:82612"/>
        <dbReference type="ChEBI" id="CHEBI:137386"/>
        <dbReference type="ChEBI" id="CHEBI:137387"/>
        <dbReference type="EC" id="2.1.1.63"/>
    </reaction>
</comment>
<dbReference type="SUPFAM" id="SSF46767">
    <property type="entry name" value="Methylated DNA-protein cysteine methyltransferase, C-terminal domain"/>
    <property type="match status" value="1"/>
</dbReference>
<dbReference type="InterPro" id="IPR036217">
    <property type="entry name" value="MethylDNA_cys_MeTrfase_DNAb"/>
</dbReference>
<keyword evidence="5" id="KW-0805">Transcription regulation</keyword>
<dbReference type="PANTHER" id="PTHR10815:SF13">
    <property type="entry name" value="METHYLATED-DNA--PROTEIN-CYSTEINE METHYLTRANSFERASE"/>
    <property type="match status" value="1"/>
</dbReference>
<name>A0ABT0M5A7_9RHOB</name>
<organism evidence="10 11">
    <name type="scientific">Roseinatronobacter domitianus</name>
    <dbReference type="NCBI Taxonomy" id="2940293"/>
    <lineage>
        <taxon>Bacteria</taxon>
        <taxon>Pseudomonadati</taxon>
        <taxon>Pseudomonadota</taxon>
        <taxon>Alphaproteobacteria</taxon>
        <taxon>Rhodobacterales</taxon>
        <taxon>Paracoccaceae</taxon>
        <taxon>Roseinatronobacter</taxon>
    </lineage>
</organism>
<comment type="caution">
    <text evidence="10">The sequence shown here is derived from an EMBL/GenBank/DDBJ whole genome shotgun (WGS) entry which is preliminary data.</text>
</comment>
<dbReference type="InterPro" id="IPR036631">
    <property type="entry name" value="MGMT_N_sf"/>
</dbReference>
<evidence type="ECO:0000256" key="7">
    <source>
        <dbReference type="ARBA" id="ARBA00023204"/>
    </source>
</evidence>
<protein>
    <submittedName>
        <fullName evidence="10">Bifunctional helix-turn-helix domain-containing protein/methylated-DNA--[protein]-cysteine S-methyltransferase</fullName>
    </submittedName>
</protein>
<evidence type="ECO:0000313" key="10">
    <source>
        <dbReference type="EMBL" id="MCL1629575.1"/>
    </source>
</evidence>
<evidence type="ECO:0000256" key="8">
    <source>
        <dbReference type="ARBA" id="ARBA00049348"/>
    </source>
</evidence>
<keyword evidence="7" id="KW-0234">DNA repair</keyword>
<feature type="domain" description="HTH araC/xylS-type" evidence="9">
    <location>
        <begin position="11"/>
        <end position="108"/>
    </location>
</feature>
<proteinExistence type="predicted"/>
<dbReference type="SUPFAM" id="SSF46689">
    <property type="entry name" value="Homeodomain-like"/>
    <property type="match status" value="1"/>
</dbReference>
<dbReference type="InterPro" id="IPR009057">
    <property type="entry name" value="Homeodomain-like_sf"/>
</dbReference>
<gene>
    <name evidence="10" type="ORF">M3N55_12620</name>
</gene>
<keyword evidence="2" id="KW-0489">Methyltransferase</keyword>
<dbReference type="Gene3D" id="1.10.10.60">
    <property type="entry name" value="Homeodomain-like"/>
    <property type="match status" value="1"/>
</dbReference>
<evidence type="ECO:0000313" key="11">
    <source>
        <dbReference type="Proteomes" id="UP001202550"/>
    </source>
</evidence>
<dbReference type="RefSeq" id="WP_249059630.1">
    <property type="nucleotide sequence ID" value="NZ_JALZWP010000013.1"/>
</dbReference>
<keyword evidence="11" id="KW-1185">Reference proteome</keyword>
<dbReference type="Gene3D" id="1.10.10.10">
    <property type="entry name" value="Winged helix-like DNA-binding domain superfamily/Winged helix DNA-binding domain"/>
    <property type="match status" value="1"/>
</dbReference>
<evidence type="ECO:0000256" key="6">
    <source>
        <dbReference type="ARBA" id="ARBA00023163"/>
    </source>
</evidence>